<evidence type="ECO:0000256" key="7">
    <source>
        <dbReference type="ARBA" id="ARBA00023016"/>
    </source>
</evidence>
<evidence type="ECO:0000256" key="6">
    <source>
        <dbReference type="ARBA" id="ARBA00022884"/>
    </source>
</evidence>
<keyword evidence="9" id="KW-1185">Reference proteome</keyword>
<dbReference type="RefSeq" id="WP_278012726.1">
    <property type="nucleotide sequence ID" value="NZ_CP121208.1"/>
</dbReference>
<keyword evidence="3" id="KW-0540">Nuclease</keyword>
<dbReference type="EMBL" id="CP121208">
    <property type="protein sequence ID" value="WFM83331.1"/>
    <property type="molecule type" value="Genomic_DNA"/>
</dbReference>
<dbReference type="InterPro" id="IPR012933">
    <property type="entry name" value="HicA_mRNA_interferase"/>
</dbReference>
<protein>
    <submittedName>
        <fullName evidence="8">Type II toxin-antitoxin system HicA family toxin</fullName>
    </submittedName>
</protein>
<keyword evidence="6" id="KW-0694">RNA-binding</keyword>
<evidence type="ECO:0000313" key="9">
    <source>
        <dbReference type="Proteomes" id="UP001215216"/>
    </source>
</evidence>
<keyword evidence="2" id="KW-1277">Toxin-antitoxin system</keyword>
<evidence type="ECO:0000256" key="4">
    <source>
        <dbReference type="ARBA" id="ARBA00022759"/>
    </source>
</evidence>
<evidence type="ECO:0000256" key="1">
    <source>
        <dbReference type="ARBA" id="ARBA00006620"/>
    </source>
</evidence>
<comment type="similarity">
    <text evidence="1">Belongs to the HicA mRNA interferase family.</text>
</comment>
<keyword evidence="7" id="KW-0346">Stress response</keyword>
<reference evidence="8 9" key="1">
    <citation type="submission" date="2023-03" db="EMBL/GenBank/DDBJ databases">
        <title>Complete genome of Arcanobacterium canis strain DSM 25104 isolated in 2010 from a canine otitis externa in Germany.</title>
        <authorList>
            <person name="Borowiak M."/>
            <person name="Kreitlow A."/>
            <person name="Malorny B."/>
            <person name="Laemmler C."/>
            <person name="Prenger-Berninghoff E."/>
            <person name="Ploetz M."/>
            <person name="Abdulmawjood A."/>
        </authorList>
    </citation>
    <scope>NUCLEOTIDE SEQUENCE [LARGE SCALE GENOMIC DNA]</scope>
    <source>
        <strain evidence="8 9">DSM 25104</strain>
    </source>
</reference>
<dbReference type="Proteomes" id="UP001215216">
    <property type="component" value="Chromosome"/>
</dbReference>
<organism evidence="8 9">
    <name type="scientific">Arcanobacterium canis</name>
    <dbReference type="NCBI Taxonomy" id="999183"/>
    <lineage>
        <taxon>Bacteria</taxon>
        <taxon>Bacillati</taxon>
        <taxon>Actinomycetota</taxon>
        <taxon>Actinomycetes</taxon>
        <taxon>Actinomycetales</taxon>
        <taxon>Actinomycetaceae</taxon>
        <taxon>Arcanobacterium</taxon>
    </lineage>
</organism>
<evidence type="ECO:0000313" key="8">
    <source>
        <dbReference type="EMBL" id="WFM83331.1"/>
    </source>
</evidence>
<gene>
    <name evidence="8" type="ORF">P7079_08075</name>
</gene>
<dbReference type="InterPro" id="IPR038570">
    <property type="entry name" value="HicA_sf"/>
</dbReference>
<evidence type="ECO:0000256" key="2">
    <source>
        <dbReference type="ARBA" id="ARBA00022649"/>
    </source>
</evidence>
<sequence length="66" mass="7417">MTKPMTYKKLTKLLKNAGFTSRQGKGDHEVWSNGTLTITITQTREISPGITRKALKIINEAQRGEQ</sequence>
<evidence type="ECO:0000256" key="3">
    <source>
        <dbReference type="ARBA" id="ARBA00022722"/>
    </source>
</evidence>
<evidence type="ECO:0000256" key="5">
    <source>
        <dbReference type="ARBA" id="ARBA00022801"/>
    </source>
</evidence>
<name>A0ABY8FXT5_9ACTO</name>
<dbReference type="Gene3D" id="3.30.920.30">
    <property type="entry name" value="Hypothetical protein"/>
    <property type="match status" value="1"/>
</dbReference>
<keyword evidence="5" id="KW-0378">Hydrolase</keyword>
<accession>A0ABY8FXT5</accession>
<dbReference type="Pfam" id="PF07927">
    <property type="entry name" value="HicA_toxin"/>
    <property type="match status" value="1"/>
</dbReference>
<proteinExistence type="inferred from homology"/>
<dbReference type="SUPFAM" id="SSF54786">
    <property type="entry name" value="YcfA/nrd intein domain"/>
    <property type="match status" value="1"/>
</dbReference>
<keyword evidence="4" id="KW-0255">Endonuclease</keyword>